<dbReference type="Proteomes" id="UP000094385">
    <property type="component" value="Unassembled WGS sequence"/>
</dbReference>
<dbReference type="GO" id="GO:0046872">
    <property type="term" value="F:metal ion binding"/>
    <property type="evidence" value="ECO:0007669"/>
    <property type="project" value="UniProtKB-KW"/>
</dbReference>
<dbReference type="InterPro" id="IPR015797">
    <property type="entry name" value="NUDIX_hydrolase-like_dom_sf"/>
</dbReference>
<dbReference type="SUPFAM" id="SSF55811">
    <property type="entry name" value="Nudix"/>
    <property type="match status" value="1"/>
</dbReference>
<dbReference type="PANTHER" id="PTHR12992">
    <property type="entry name" value="NUDIX HYDROLASE"/>
    <property type="match status" value="1"/>
</dbReference>
<organism evidence="8 9">
    <name type="scientific">Lipomyces starkeyi NRRL Y-11557</name>
    <dbReference type="NCBI Taxonomy" id="675824"/>
    <lineage>
        <taxon>Eukaryota</taxon>
        <taxon>Fungi</taxon>
        <taxon>Dikarya</taxon>
        <taxon>Ascomycota</taxon>
        <taxon>Saccharomycotina</taxon>
        <taxon>Lipomycetes</taxon>
        <taxon>Lipomycetales</taxon>
        <taxon>Lipomycetaceae</taxon>
        <taxon>Lipomyces</taxon>
    </lineage>
</organism>
<evidence type="ECO:0000256" key="2">
    <source>
        <dbReference type="ARBA" id="ARBA00001946"/>
    </source>
</evidence>
<name>A0A1E3Q7M8_LIPST</name>
<accession>A0A1E3Q7M8</accession>
<dbReference type="STRING" id="675824.A0A1E3Q7M8"/>
<keyword evidence="5" id="KW-0460">Magnesium</keyword>
<evidence type="ECO:0000256" key="4">
    <source>
        <dbReference type="ARBA" id="ARBA00022801"/>
    </source>
</evidence>
<dbReference type="AlphaFoldDB" id="A0A1E3Q7M8"/>
<dbReference type="OrthoDB" id="206213at2759"/>
<keyword evidence="6" id="KW-0464">Manganese</keyword>
<dbReference type="GO" id="GO:0015938">
    <property type="term" value="P:coenzyme A catabolic process"/>
    <property type="evidence" value="ECO:0007669"/>
    <property type="project" value="TreeGrafter"/>
</dbReference>
<dbReference type="PANTHER" id="PTHR12992:SF24">
    <property type="entry name" value="PEROXISOMAL COENZYME A DIPHOSPHATASE NUDT7"/>
    <property type="match status" value="1"/>
</dbReference>
<gene>
    <name evidence="8" type="ORF">LIPSTDRAFT_70729</name>
</gene>
<dbReference type="EMBL" id="KV454293">
    <property type="protein sequence ID" value="ODQ73703.1"/>
    <property type="molecule type" value="Genomic_DNA"/>
</dbReference>
<keyword evidence="4" id="KW-0378">Hydrolase</keyword>
<evidence type="ECO:0000313" key="8">
    <source>
        <dbReference type="EMBL" id="ODQ73703.1"/>
    </source>
</evidence>
<feature type="domain" description="Nudix hydrolase" evidence="7">
    <location>
        <begin position="28"/>
        <end position="183"/>
    </location>
</feature>
<proteinExistence type="predicted"/>
<evidence type="ECO:0000256" key="6">
    <source>
        <dbReference type="ARBA" id="ARBA00023211"/>
    </source>
</evidence>
<dbReference type="Gene3D" id="3.90.79.10">
    <property type="entry name" value="Nucleoside Triphosphate Pyrophosphohydrolase"/>
    <property type="match status" value="1"/>
</dbReference>
<evidence type="ECO:0000259" key="7">
    <source>
        <dbReference type="PROSITE" id="PS51462"/>
    </source>
</evidence>
<keyword evidence="9" id="KW-1185">Reference proteome</keyword>
<protein>
    <recommendedName>
        <fullName evidence="7">Nudix hydrolase domain-containing protein</fullName>
    </recommendedName>
</protein>
<dbReference type="CDD" id="cd03426">
    <property type="entry name" value="NUDIX_CoAse_Nudt7"/>
    <property type="match status" value="1"/>
</dbReference>
<evidence type="ECO:0000256" key="5">
    <source>
        <dbReference type="ARBA" id="ARBA00022842"/>
    </source>
</evidence>
<comment type="cofactor">
    <cofactor evidence="1">
        <name>Mn(2+)</name>
        <dbReference type="ChEBI" id="CHEBI:29035"/>
    </cofactor>
</comment>
<sequence length="282" mass="31597">MLSQLSLDCLHRLRQYAPPPTSWHSVSLSRRAAVLILLHPNSLGDLSVVLTMRGPTLSSFSSQAAFPGGKADSESESEFTIARREAYEEIGLPLSLDPKKYVLEEIVTLPAHLARNWLVVRPSVAYLSHLNASDGPIKINDVLELDQFTTNEEVSAVFTVPFERFLQVGEGWYKGSWMDWGGLRWRQHVFSVKATDNDIIPNNIGMNGQPVYKVWGLTARILLDAARIAYAREPEMEYSPKPGDELLISKMIEIGKLGATRDKSELSIRFSDLFDNELLAQL</sequence>
<dbReference type="InterPro" id="IPR045121">
    <property type="entry name" value="CoAse"/>
</dbReference>
<comment type="cofactor">
    <cofactor evidence="2">
        <name>Mg(2+)</name>
        <dbReference type="ChEBI" id="CHEBI:18420"/>
    </cofactor>
</comment>
<evidence type="ECO:0000256" key="3">
    <source>
        <dbReference type="ARBA" id="ARBA00022723"/>
    </source>
</evidence>
<evidence type="ECO:0000256" key="1">
    <source>
        <dbReference type="ARBA" id="ARBA00001936"/>
    </source>
</evidence>
<dbReference type="InterPro" id="IPR000086">
    <property type="entry name" value="NUDIX_hydrolase_dom"/>
</dbReference>
<reference evidence="8 9" key="1">
    <citation type="journal article" date="2016" name="Proc. Natl. Acad. Sci. U.S.A.">
        <title>Comparative genomics of biotechnologically important yeasts.</title>
        <authorList>
            <person name="Riley R."/>
            <person name="Haridas S."/>
            <person name="Wolfe K.H."/>
            <person name="Lopes M.R."/>
            <person name="Hittinger C.T."/>
            <person name="Goeker M."/>
            <person name="Salamov A.A."/>
            <person name="Wisecaver J.H."/>
            <person name="Long T.M."/>
            <person name="Calvey C.H."/>
            <person name="Aerts A.L."/>
            <person name="Barry K.W."/>
            <person name="Choi C."/>
            <person name="Clum A."/>
            <person name="Coughlan A.Y."/>
            <person name="Deshpande S."/>
            <person name="Douglass A.P."/>
            <person name="Hanson S.J."/>
            <person name="Klenk H.-P."/>
            <person name="LaButti K.M."/>
            <person name="Lapidus A."/>
            <person name="Lindquist E.A."/>
            <person name="Lipzen A.M."/>
            <person name="Meier-Kolthoff J.P."/>
            <person name="Ohm R.A."/>
            <person name="Otillar R.P."/>
            <person name="Pangilinan J.L."/>
            <person name="Peng Y."/>
            <person name="Rokas A."/>
            <person name="Rosa C.A."/>
            <person name="Scheuner C."/>
            <person name="Sibirny A.A."/>
            <person name="Slot J.C."/>
            <person name="Stielow J.B."/>
            <person name="Sun H."/>
            <person name="Kurtzman C.P."/>
            <person name="Blackwell M."/>
            <person name="Grigoriev I.V."/>
            <person name="Jeffries T.W."/>
        </authorList>
    </citation>
    <scope>NUCLEOTIDE SEQUENCE [LARGE SCALE GENOMIC DNA]</scope>
    <source>
        <strain evidence="8 9">NRRL Y-11557</strain>
    </source>
</reference>
<dbReference type="GO" id="GO:0010945">
    <property type="term" value="F:coenzyme A diphosphatase activity"/>
    <property type="evidence" value="ECO:0007669"/>
    <property type="project" value="InterPro"/>
</dbReference>
<keyword evidence="3" id="KW-0479">Metal-binding</keyword>
<dbReference type="PROSITE" id="PS51462">
    <property type="entry name" value="NUDIX"/>
    <property type="match status" value="1"/>
</dbReference>
<evidence type="ECO:0000313" key="9">
    <source>
        <dbReference type="Proteomes" id="UP000094385"/>
    </source>
</evidence>